<proteinExistence type="predicted"/>
<name>A0ABX0EAC8_9ACTN</name>
<feature type="region of interest" description="Disordered" evidence="1">
    <location>
        <begin position="610"/>
        <end position="656"/>
    </location>
</feature>
<organism evidence="2 3">
    <name type="scientific">Streptomyces ureilyticus</name>
    <dbReference type="NCBI Taxonomy" id="1775131"/>
    <lineage>
        <taxon>Bacteria</taxon>
        <taxon>Bacillati</taxon>
        <taxon>Actinomycetota</taxon>
        <taxon>Actinomycetes</taxon>
        <taxon>Kitasatosporales</taxon>
        <taxon>Streptomycetaceae</taxon>
        <taxon>Streptomyces</taxon>
    </lineage>
</organism>
<dbReference type="RefSeq" id="WP_165345448.1">
    <property type="nucleotide sequence ID" value="NZ_JAAKZX010000320.1"/>
</dbReference>
<dbReference type="Proteomes" id="UP001518140">
    <property type="component" value="Unassembled WGS sequence"/>
</dbReference>
<keyword evidence="3" id="KW-1185">Reference proteome</keyword>
<dbReference type="EMBL" id="JAAKZX010000320">
    <property type="protein sequence ID" value="NGO48992.1"/>
    <property type="molecule type" value="Genomic_DNA"/>
</dbReference>
<sequence>MATTFPTNGRSDFRIKRPTATNHDFVSETDGTVARHLAELDKVLNRRIFSTKPTSGSPAKGSASGSTQFQGMEILKNRLTPRRAVKVGGDFWATGSLVDKFLSAPEDKVSFTLLERIDATPVLSELRYAFDEVLAHRWRHLGFNMRAVLDTRYPAIRGYLIAFGFHVMKLNDAKSLTNFLLNNPGGVKTFIDYAVVSAARTLIFEEQLKVPQYDKDDSDIVSRLIAAGLPLSSPAFQHDVDALVDDFIYNGKWHTLIKNADIGVIKPAMLPQLVKYLKNSPVEITAKNINYFLPLFITQISGGIELEDDNQGDRPDPDREFNVEFLTDDREQAQVSSSAVKCAAQLFYTMVLGDELQVFGAVDYFTRRYLMREGFDIEDNRLRADLQMYVFSNKFTVTDTRTNLKRVLDRTEPAERQLFYRKVFDQGSGTGQVPDDLIVNDDFPQLWKVLMLESARYLERAQLSPHPANRVSPQGVMQAVEDLRYNLSLRCTGMATVMTPLIDDELDFVTRRILMHREVLTQLAPSGGTWWKVVEKLHLEMNHARPRATVLQNKAQGGYNIIRAIADYDPAVFEKDENFSAFISEVEAFITTQSILQEALADDLKEAARAAAPTASPNGSGYGPRIDELMSPGQGLGFKPDKAGAGAGAPQDEWDF</sequence>
<evidence type="ECO:0000256" key="1">
    <source>
        <dbReference type="SAM" id="MobiDB-lite"/>
    </source>
</evidence>
<evidence type="ECO:0000313" key="3">
    <source>
        <dbReference type="Proteomes" id="UP001518140"/>
    </source>
</evidence>
<comment type="caution">
    <text evidence="2">The sequence shown here is derived from an EMBL/GenBank/DDBJ whole genome shotgun (WGS) entry which is preliminary data.</text>
</comment>
<gene>
    <name evidence="2" type="ORF">G6048_45275</name>
</gene>
<reference evidence="2 3" key="1">
    <citation type="submission" date="2020-02" db="EMBL/GenBank/DDBJ databases">
        <title>Whole-genome analyses of novel actinobacteria.</title>
        <authorList>
            <person name="Sahin N."/>
            <person name="Tokatli A."/>
        </authorList>
    </citation>
    <scope>NUCLEOTIDE SEQUENCE [LARGE SCALE GENOMIC DNA]</scope>
    <source>
        <strain evidence="2 3">YC419</strain>
    </source>
</reference>
<accession>A0ABX0EAC8</accession>
<evidence type="ECO:0000313" key="2">
    <source>
        <dbReference type="EMBL" id="NGO48992.1"/>
    </source>
</evidence>
<protein>
    <submittedName>
        <fullName evidence="2">Uncharacterized protein</fullName>
    </submittedName>
</protein>